<feature type="region of interest" description="Disordered" evidence="1">
    <location>
        <begin position="1"/>
        <end position="20"/>
    </location>
</feature>
<dbReference type="InterPro" id="IPR011518">
    <property type="entry name" value="Transposase_36"/>
</dbReference>
<dbReference type="AlphaFoldDB" id="A0A9D7F697"/>
<reference evidence="2" key="1">
    <citation type="submission" date="2020-10" db="EMBL/GenBank/DDBJ databases">
        <title>Connecting structure to function with the recovery of over 1000 high-quality activated sludge metagenome-assembled genomes encoding full-length rRNA genes using long-read sequencing.</title>
        <authorList>
            <person name="Singleton C.M."/>
            <person name="Petriglieri F."/>
            <person name="Kristensen J.M."/>
            <person name="Kirkegaard R.H."/>
            <person name="Michaelsen T.Y."/>
            <person name="Andersen M.H."/>
            <person name="Karst S.M."/>
            <person name="Dueholm M.S."/>
            <person name="Nielsen P.H."/>
            <person name="Albertsen M."/>
        </authorList>
    </citation>
    <scope>NUCLEOTIDE SEQUENCE</scope>
    <source>
        <strain evidence="2">EsbW_18-Q3-R4-48_MAXAC.044</strain>
    </source>
</reference>
<name>A0A9D7F697_9RHOO</name>
<evidence type="ECO:0000313" key="2">
    <source>
        <dbReference type="EMBL" id="MBK7422782.1"/>
    </source>
</evidence>
<dbReference type="Pfam" id="PF07592">
    <property type="entry name" value="DDE_Tnp_ISAZ013"/>
    <property type="match status" value="1"/>
</dbReference>
<dbReference type="EMBL" id="JADJNC010000009">
    <property type="protein sequence ID" value="MBK7422782.1"/>
    <property type="molecule type" value="Genomic_DNA"/>
</dbReference>
<gene>
    <name evidence="2" type="ORF">IPJ48_06605</name>
</gene>
<dbReference type="Proteomes" id="UP000886602">
    <property type="component" value="Unassembled WGS sequence"/>
</dbReference>
<accession>A0A9D7F697</accession>
<sequence length="46" mass="5214">MRRKNHGFRPTPPDQTPGTAAFAVGSIRRWWLSMGKEKYPSVLTPS</sequence>
<protein>
    <submittedName>
        <fullName evidence="2">Uncharacterized protein</fullName>
    </submittedName>
</protein>
<evidence type="ECO:0000313" key="3">
    <source>
        <dbReference type="Proteomes" id="UP000886602"/>
    </source>
</evidence>
<organism evidence="2 3">
    <name type="scientific">Candidatus Propionivibrio dominans</name>
    <dbReference type="NCBI Taxonomy" id="2954373"/>
    <lineage>
        <taxon>Bacteria</taxon>
        <taxon>Pseudomonadati</taxon>
        <taxon>Pseudomonadota</taxon>
        <taxon>Betaproteobacteria</taxon>
        <taxon>Rhodocyclales</taxon>
        <taxon>Rhodocyclaceae</taxon>
        <taxon>Propionivibrio</taxon>
    </lineage>
</organism>
<comment type="caution">
    <text evidence="2">The sequence shown here is derived from an EMBL/GenBank/DDBJ whole genome shotgun (WGS) entry which is preliminary data.</text>
</comment>
<evidence type="ECO:0000256" key="1">
    <source>
        <dbReference type="SAM" id="MobiDB-lite"/>
    </source>
</evidence>
<proteinExistence type="predicted"/>